<evidence type="ECO:0000259" key="4">
    <source>
        <dbReference type="Pfam" id="PF09511"/>
    </source>
</evidence>
<name>A0ABQ8NZS0_PYRGI</name>
<evidence type="ECO:0000259" key="2">
    <source>
        <dbReference type="Pfam" id="PF08302"/>
    </source>
</evidence>
<dbReference type="Pfam" id="PF08302">
    <property type="entry name" value="tRNA_lig_CPD"/>
    <property type="match status" value="1"/>
</dbReference>
<feature type="region of interest" description="Disordered" evidence="1">
    <location>
        <begin position="70"/>
        <end position="134"/>
    </location>
</feature>
<dbReference type="InterPro" id="IPR015966">
    <property type="entry name" value="tRNA_lig_kin_fungi"/>
</dbReference>
<dbReference type="Pfam" id="PF09511">
    <property type="entry name" value="RNA_lig_T4_1"/>
    <property type="match status" value="1"/>
</dbReference>
<evidence type="ECO:0000259" key="3">
    <source>
        <dbReference type="Pfam" id="PF08303"/>
    </source>
</evidence>
<dbReference type="Gene3D" id="3.40.50.300">
    <property type="entry name" value="P-loop containing nucleotide triphosphate hydrolases"/>
    <property type="match status" value="1"/>
</dbReference>
<accession>A0ABQ8NZS0</accession>
<feature type="domain" description="tRNA ligase kinase" evidence="3">
    <location>
        <begin position="534"/>
        <end position="692"/>
    </location>
</feature>
<dbReference type="PANTHER" id="PTHR32004">
    <property type="entry name" value="TRNA LIGASE"/>
    <property type="match status" value="1"/>
</dbReference>
<gene>
    <name evidence="5" type="ORF">MCOR33_000706</name>
</gene>
<feature type="domain" description="tRNA ligase phosphodiesterase" evidence="2">
    <location>
        <begin position="696"/>
        <end position="940"/>
    </location>
</feature>
<evidence type="ECO:0000256" key="1">
    <source>
        <dbReference type="SAM" id="MobiDB-lite"/>
    </source>
</evidence>
<protein>
    <recommendedName>
        <fullName evidence="7">tRNA ligase</fullName>
    </recommendedName>
</protein>
<reference evidence="5" key="1">
    <citation type="submission" date="2021-01" db="EMBL/GenBank/DDBJ databases">
        <title>Deciphering the adaptive evolutionary patterns associated with biogeogrpahic diversity in the finger millet blast pathogen Magnaporthe oryzae in Eastern Africa.</title>
        <authorList>
            <person name="Onyema G."/>
            <person name="Shittu T.A."/>
            <person name="Dodsworth S."/>
            <person name="Devilliers S."/>
            <person name="Muthumeenakshi S."/>
            <person name="Sreenivasaprasad S."/>
        </authorList>
    </citation>
    <scope>NUCLEOTIDE SEQUENCE</scope>
    <source>
        <strain evidence="5">D15/s37</strain>
    </source>
</reference>
<evidence type="ECO:0008006" key="7">
    <source>
        <dbReference type="Google" id="ProtNLM"/>
    </source>
</evidence>
<dbReference type="InterPro" id="IPR015965">
    <property type="entry name" value="tRNA_lig_PDEase"/>
</dbReference>
<proteinExistence type="predicted"/>
<keyword evidence="6" id="KW-1185">Reference proteome</keyword>
<organism evidence="5 6">
    <name type="scientific">Pyricularia grisea</name>
    <name type="common">Crabgrass-specific blast fungus</name>
    <name type="synonym">Magnaporthe grisea</name>
    <dbReference type="NCBI Taxonomy" id="148305"/>
    <lineage>
        <taxon>Eukaryota</taxon>
        <taxon>Fungi</taxon>
        <taxon>Dikarya</taxon>
        <taxon>Ascomycota</taxon>
        <taxon>Pezizomycotina</taxon>
        <taxon>Sordariomycetes</taxon>
        <taxon>Sordariomycetidae</taxon>
        <taxon>Magnaporthales</taxon>
        <taxon>Pyriculariaceae</taxon>
        <taxon>Pyricularia</taxon>
    </lineage>
</organism>
<comment type="caution">
    <text evidence="5">The sequence shown here is derived from an EMBL/GenBank/DDBJ whole genome shotgun (WGS) entry which is preliminary data.</text>
</comment>
<dbReference type="Proteomes" id="UP001059893">
    <property type="component" value="Unassembled WGS sequence"/>
</dbReference>
<evidence type="ECO:0000313" key="5">
    <source>
        <dbReference type="EMBL" id="KAI6304192.1"/>
    </source>
</evidence>
<feature type="compositionally biased region" description="Polar residues" evidence="1">
    <location>
        <begin position="99"/>
        <end position="115"/>
    </location>
</feature>
<dbReference type="InterPro" id="IPR019039">
    <property type="entry name" value="T4-Rnl1-like_N"/>
</dbReference>
<feature type="domain" description="T4 RNA ligase 1-like N-terminal" evidence="4">
    <location>
        <begin position="203"/>
        <end position="439"/>
    </location>
</feature>
<dbReference type="InterPro" id="IPR027417">
    <property type="entry name" value="P-loop_NTPase"/>
</dbReference>
<evidence type="ECO:0000313" key="6">
    <source>
        <dbReference type="Proteomes" id="UP001059893"/>
    </source>
</evidence>
<sequence length="943" mass="105331">MSQRLLFAVKCSPRPACRCPCAVDLFFYFPPSRPINSSLTTVASQNKSQRLDQIILSTAVADIIHGPTQTRSRSTCCPSTTTSFGNRKELLSLPRKRTNTPSSARHFSSKSSMATDAQGPGSLGNKAAASDGMPNMVMPYEPQDPAVIAEMVRVLDEHTKGGAKGRFRIKKTKFAVTGSPSKVTVDSWKLQDWDYKKPGLPTYARGLFTTRLPNNVPEIAVRGYDKFFNVGEVPETNWENIIKNSKGPYELSLKENGCIIFISGLHDDTLLVCSKHSTGARGDIEISHANAGEKALDKQLAKIGKTRADLARELRERNATAIAELCDDSFEEHILAYGPDKAGLYLHGINVNQPYFMTYPGPTVNSFADDWGFKQTGLLIMDNIKEVKTFLEDVAETGAYGGRDVEGFVIRCKLKDRPNTDPGTYSDWFFKYKFEEPYLMYRQWRECTKALIAGHAPKIRKHKKITEEYLYYAKTRLAEDSSLAKAYNQNHGIIALRDDFLKYKNMKGSDAANLDRDVATNEPEPDNSVVGNVILVPIATIGCGKTTIAVALRTLFPEAFGHFQNDSITQKKGRPAIFTRNVLEQLKTKRVVIADRNNAWRRERTQILGDVKNMLPAAKLVALHFDHDNSMEVRKLTYERVFQRGDNHQNIKVQELGKAKVMDIMNGFLDGLEPYSAFSKPDADFSAAIGLNPLAGSRTNLEVVISKLHQFYPNLLPRVPTGEEMDKAIDTALAYDPKLEQLAVLPAAANNNKGGIEYMSIDIPSQAVLAALEDAFKDASPEVGRMYRYLKQQRRIQPAFHVTLMHKSGAKTSPENQELWTRYTQTLKMAHDDAKSKGIVFRAAETPSLGECDVQLERVVFDDRLMAIVVRIIDKDDKWKCINRVPHITIGTLDNTVPPKESNDMLALWIDGLQEARRGTIRETGIEGRPIVKGIVKAVLSKF</sequence>
<dbReference type="EMBL" id="JABSND010000006">
    <property type="protein sequence ID" value="KAI6304192.1"/>
    <property type="molecule type" value="Genomic_DNA"/>
</dbReference>
<dbReference type="PANTHER" id="PTHR32004:SF1">
    <property type="entry name" value="TRNA LIGASE"/>
    <property type="match status" value="1"/>
</dbReference>
<dbReference type="Pfam" id="PF08303">
    <property type="entry name" value="tRNA_lig_kinase"/>
    <property type="match status" value="1"/>
</dbReference>
<feature type="compositionally biased region" description="Low complexity" evidence="1">
    <location>
        <begin position="70"/>
        <end position="83"/>
    </location>
</feature>